<dbReference type="Proteomes" id="UP000060487">
    <property type="component" value="Unassembled WGS sequence"/>
</dbReference>
<evidence type="ECO:0000313" key="4">
    <source>
        <dbReference type="Proteomes" id="UP000060487"/>
    </source>
</evidence>
<dbReference type="NCBIfam" id="TIGR03793">
    <property type="entry name" value="leader_NHLP"/>
    <property type="match status" value="1"/>
</dbReference>
<dbReference type="InterPro" id="IPR022513">
    <property type="entry name" value="TOMM_pelo"/>
</dbReference>
<dbReference type="RefSeq" id="WP_085053468.1">
    <property type="nucleotide sequence ID" value="NZ_LNQR01000116.1"/>
</dbReference>
<evidence type="ECO:0000256" key="1">
    <source>
        <dbReference type="ARBA" id="ARBA00022723"/>
    </source>
</evidence>
<evidence type="ECO:0000313" key="3">
    <source>
        <dbReference type="EMBL" id="KWT78345.1"/>
    </source>
</evidence>
<dbReference type="Pfam" id="PF02979">
    <property type="entry name" value="NHase_alpha"/>
    <property type="match status" value="1"/>
</dbReference>
<dbReference type="SUPFAM" id="SSF56209">
    <property type="entry name" value="Nitrile hydratase alpha chain"/>
    <property type="match status" value="1"/>
</dbReference>
<reference evidence="3 4" key="1">
    <citation type="submission" date="2015-11" db="EMBL/GenBank/DDBJ databases">
        <authorList>
            <person name="Lin W."/>
        </authorList>
    </citation>
    <scope>NUCLEOTIDE SEQUENCE [LARGE SCALE GENOMIC DNA]</scope>
    <source>
        <strain evidence="3 4">HCH-1</strain>
    </source>
</reference>
<keyword evidence="1" id="KW-0479">Metal-binding</keyword>
<proteinExistence type="predicted"/>
<comment type="caution">
    <text evidence="3">The sequence shown here is derived from an EMBL/GenBank/DDBJ whole genome shotgun (WGS) entry which is preliminary data.</text>
</comment>
<evidence type="ECO:0000259" key="2">
    <source>
        <dbReference type="Pfam" id="PF02979"/>
    </source>
</evidence>
<dbReference type="EMBL" id="LNQR01000116">
    <property type="protein sequence ID" value="KWT78345.1"/>
    <property type="molecule type" value="Genomic_DNA"/>
</dbReference>
<feature type="domain" description="Nitrile hydratase alpha/Thiocyanate hydrolase gamma" evidence="2">
    <location>
        <begin position="4"/>
        <end position="63"/>
    </location>
</feature>
<gene>
    <name evidence="3" type="ORF">ASN18_2850</name>
</gene>
<sequence length="103" mass="11231">MSEKNTKANKMQEIIKKAWNDEAFKAKLLSDTMAVLKEQGIDVPAGVTIKAVENTANHITIIIPSKPEARELSDTDMSKIAGGGCSSEEGYNSKSCWSRGVTW</sequence>
<dbReference type="InterPro" id="IPR036648">
    <property type="entry name" value="CN_Hdrase_a/SCN_Hdrase_g_sf"/>
</dbReference>
<keyword evidence="4" id="KW-1185">Reference proteome</keyword>
<protein>
    <submittedName>
        <fullName evidence="3">NHLP leader peptide family natural product</fullName>
    </submittedName>
</protein>
<name>A0ABR5SD64_9BACT</name>
<organism evidence="3 4">
    <name type="scientific">Candidatus Magnetominusculus xianensis</name>
    <dbReference type="NCBI Taxonomy" id="1748249"/>
    <lineage>
        <taxon>Bacteria</taxon>
        <taxon>Pseudomonadati</taxon>
        <taxon>Nitrospirota</taxon>
        <taxon>Nitrospiria</taxon>
        <taxon>Nitrospirales</taxon>
        <taxon>Nitrospiraceae</taxon>
        <taxon>Candidatus Magnetominusculus</taxon>
    </lineage>
</organism>
<dbReference type="Gene3D" id="3.90.330.10">
    <property type="entry name" value="Nitrile hydratase alpha /Thiocyanate hydrolase gamma"/>
    <property type="match status" value="2"/>
</dbReference>
<dbReference type="InterPro" id="IPR004232">
    <property type="entry name" value="CN_Hdrtase_a/SCN_Hdrlase_g"/>
</dbReference>
<accession>A0ABR5SD64</accession>